<accession>A0A6A5W713</accession>
<feature type="region of interest" description="Disordered" evidence="1">
    <location>
        <begin position="401"/>
        <end position="422"/>
    </location>
</feature>
<feature type="region of interest" description="Disordered" evidence="1">
    <location>
        <begin position="221"/>
        <end position="243"/>
    </location>
</feature>
<keyword evidence="3" id="KW-1185">Reference proteome</keyword>
<name>A0A6A5W713_9PLEO</name>
<feature type="compositionally biased region" description="Low complexity" evidence="1">
    <location>
        <begin position="570"/>
        <end position="584"/>
    </location>
</feature>
<evidence type="ECO:0000313" key="2">
    <source>
        <dbReference type="EMBL" id="KAF1996559.1"/>
    </source>
</evidence>
<dbReference type="AlphaFoldDB" id="A0A6A5W713"/>
<protein>
    <submittedName>
        <fullName evidence="2">Uncharacterized protein</fullName>
    </submittedName>
</protein>
<reference evidence="2" key="1">
    <citation type="journal article" date="2020" name="Stud. Mycol.">
        <title>101 Dothideomycetes genomes: a test case for predicting lifestyles and emergence of pathogens.</title>
        <authorList>
            <person name="Haridas S."/>
            <person name="Albert R."/>
            <person name="Binder M."/>
            <person name="Bloem J."/>
            <person name="Labutti K."/>
            <person name="Salamov A."/>
            <person name="Andreopoulos B."/>
            <person name="Baker S."/>
            <person name="Barry K."/>
            <person name="Bills G."/>
            <person name="Bluhm B."/>
            <person name="Cannon C."/>
            <person name="Castanera R."/>
            <person name="Culley D."/>
            <person name="Daum C."/>
            <person name="Ezra D."/>
            <person name="Gonzalez J."/>
            <person name="Henrissat B."/>
            <person name="Kuo A."/>
            <person name="Liang C."/>
            <person name="Lipzen A."/>
            <person name="Lutzoni F."/>
            <person name="Magnuson J."/>
            <person name="Mondo S."/>
            <person name="Nolan M."/>
            <person name="Ohm R."/>
            <person name="Pangilinan J."/>
            <person name="Park H.-J."/>
            <person name="Ramirez L."/>
            <person name="Alfaro M."/>
            <person name="Sun H."/>
            <person name="Tritt A."/>
            <person name="Yoshinaga Y."/>
            <person name="Zwiers L.-H."/>
            <person name="Turgeon B."/>
            <person name="Goodwin S."/>
            <person name="Spatafora J."/>
            <person name="Crous P."/>
            <person name="Grigoriev I."/>
        </authorList>
    </citation>
    <scope>NUCLEOTIDE SEQUENCE</scope>
    <source>
        <strain evidence="2">CBS 123094</strain>
    </source>
</reference>
<evidence type="ECO:0000313" key="3">
    <source>
        <dbReference type="Proteomes" id="UP000799779"/>
    </source>
</evidence>
<dbReference type="EMBL" id="ML977624">
    <property type="protein sequence ID" value="KAF1996559.1"/>
    <property type="molecule type" value="Genomic_DNA"/>
</dbReference>
<proteinExistence type="predicted"/>
<dbReference type="Proteomes" id="UP000799779">
    <property type="component" value="Unassembled WGS sequence"/>
</dbReference>
<dbReference type="OrthoDB" id="3798150at2759"/>
<sequence length="595" mass="64747">MEPGVFAAIGTCFKFAEFAVRIAEVGTENEVFVRKIQVVRNDLSETERLLALPAVQKKLISRPGKLEWIRGAILSTKTALNEIGRWIERARGEQQALGTVKFETRVRWVFNDHEKLINRQLELTTCHLQLSTVLNFLIPLEEFTDSPEPPSYRDTTCFDDILSPRQKRQSVLNQPSLTGGNAVEPRSAYTSMGIARKPAFISPESPGTQMQYQTAEDTRFIPPYGTTRNNEKASYAPPSTDIYRPGVSSDYQGLASPLSPPLSPPPTYASATIQNSNLPSIAQTTTSASSSSYGDYFTATKSNSPPEISNTAPPAAQNHGNETKVYETWAYQATQPSQIPQELPGDTVSMMATNIQGPVNPFELFAGEVPEQARAKPQWDKASDHRVNSLTEAMGDCSFAAELPSDSSRPGFGPGPPPGYPRISPASTQALQASPMTYVSELPASIAKRRPVPSAFIKDSLATVQELPASPQNHIAVDNTNGSYASSKDMYTTQDPRSVYPPYSAPSNAQISSRHSTISLLSSPALSSASAAISPFSSPMVGHATFANPVERIVSPYLPNQSSQQSAPVRSDTTTSRRMQSQRTFMDMLGSIDRS</sequence>
<feature type="region of interest" description="Disordered" evidence="1">
    <location>
        <begin position="557"/>
        <end position="595"/>
    </location>
</feature>
<gene>
    <name evidence="2" type="ORF">P154DRAFT_566001</name>
</gene>
<feature type="compositionally biased region" description="Polar residues" evidence="1">
    <location>
        <begin position="558"/>
        <end position="568"/>
    </location>
</feature>
<organism evidence="2 3">
    <name type="scientific">Amniculicola lignicola CBS 123094</name>
    <dbReference type="NCBI Taxonomy" id="1392246"/>
    <lineage>
        <taxon>Eukaryota</taxon>
        <taxon>Fungi</taxon>
        <taxon>Dikarya</taxon>
        <taxon>Ascomycota</taxon>
        <taxon>Pezizomycotina</taxon>
        <taxon>Dothideomycetes</taxon>
        <taxon>Pleosporomycetidae</taxon>
        <taxon>Pleosporales</taxon>
        <taxon>Amniculicolaceae</taxon>
        <taxon>Amniculicola</taxon>
    </lineage>
</organism>
<evidence type="ECO:0000256" key="1">
    <source>
        <dbReference type="SAM" id="MobiDB-lite"/>
    </source>
</evidence>